<evidence type="ECO:0000313" key="4">
    <source>
        <dbReference type="Proteomes" id="UP001374579"/>
    </source>
</evidence>
<dbReference type="Gene3D" id="1.25.40.540">
    <property type="entry name" value="TAP42-like family"/>
    <property type="match status" value="1"/>
</dbReference>
<gene>
    <name evidence="3" type="ORF">V1264_008395</name>
</gene>
<organism evidence="3 4">
    <name type="scientific">Littorina saxatilis</name>
    <dbReference type="NCBI Taxonomy" id="31220"/>
    <lineage>
        <taxon>Eukaryota</taxon>
        <taxon>Metazoa</taxon>
        <taxon>Spiralia</taxon>
        <taxon>Lophotrochozoa</taxon>
        <taxon>Mollusca</taxon>
        <taxon>Gastropoda</taxon>
        <taxon>Caenogastropoda</taxon>
        <taxon>Littorinimorpha</taxon>
        <taxon>Littorinoidea</taxon>
        <taxon>Littorinidae</taxon>
        <taxon>Littorina</taxon>
    </lineage>
</organism>
<evidence type="ECO:0000256" key="1">
    <source>
        <dbReference type="ARBA" id="ARBA00034730"/>
    </source>
</evidence>
<feature type="compositionally biased region" description="Polar residues" evidence="2">
    <location>
        <begin position="296"/>
        <end position="309"/>
    </location>
</feature>
<dbReference type="Pfam" id="PF04177">
    <property type="entry name" value="TAP42"/>
    <property type="match status" value="1"/>
</dbReference>
<dbReference type="EMBL" id="JBAMIC010000021">
    <property type="protein sequence ID" value="KAK7092687.1"/>
    <property type="molecule type" value="Genomic_DNA"/>
</dbReference>
<protein>
    <recommendedName>
        <fullName evidence="5">Immunoglobulin-binding protein 1</fullName>
    </recommendedName>
</protein>
<dbReference type="GO" id="GO:0035303">
    <property type="term" value="P:regulation of dephosphorylation"/>
    <property type="evidence" value="ECO:0007669"/>
    <property type="project" value="TreeGrafter"/>
</dbReference>
<dbReference type="PANTHER" id="PTHR10933:SF9">
    <property type="entry name" value="IMMUNOGLOBULIN-BINDING PROTEIN 1"/>
    <property type="match status" value="1"/>
</dbReference>
<dbReference type="PANTHER" id="PTHR10933">
    <property type="entry name" value="IMMUNOGLOBULIN-BINDING PROTEIN 1"/>
    <property type="match status" value="1"/>
</dbReference>
<proteinExistence type="inferred from homology"/>
<feature type="region of interest" description="Disordered" evidence="2">
    <location>
        <begin position="296"/>
        <end position="364"/>
    </location>
</feature>
<dbReference type="InterPro" id="IPR007304">
    <property type="entry name" value="TAP46-like"/>
</dbReference>
<name>A0AAN9G2T2_9CAEN</name>
<sequence length="364" mass="40949">MASQQESNVDESTVSSLFKSLWDSYLMIEHAEESTASDRIQGEVRKAIAKTEQVIFMVNQLQLFSDNEEIEEVSSNEVKYMLLPALLAYFHNLNTHASRLETVVKAKSHYKDFLKMCKSYKVSSVHIPLDVEDDEESESSAVVPASNPSAMDMQVMGLQRNSKIERFKQNKEYDSRLKELLAAVEKDTVDDEVKREFYLTQIKRWINTALDEIESLNMEIQILQHMAAMKKQGKGASSGGSDGAKGAKPTPKKAFRPFILTKDAIQKKVFGLGYPGVPTMTIEEFYAEKVQDGTFSIPNSGPASGSLQGRASDPDADAREMEGEDAQREKREEEDDADLLQGARNMDAYKDDHRRGWGNRHNMG</sequence>
<reference evidence="3 4" key="1">
    <citation type="submission" date="2024-02" db="EMBL/GenBank/DDBJ databases">
        <title>Chromosome-scale genome assembly of the rough periwinkle Littorina saxatilis.</title>
        <authorList>
            <person name="De Jode A."/>
            <person name="Faria R."/>
            <person name="Formenti G."/>
            <person name="Sims Y."/>
            <person name="Smith T.P."/>
            <person name="Tracey A."/>
            <person name="Wood J.M.D."/>
            <person name="Zagrodzka Z.B."/>
            <person name="Johannesson K."/>
            <person name="Butlin R.K."/>
            <person name="Leder E.H."/>
        </authorList>
    </citation>
    <scope>NUCLEOTIDE SEQUENCE [LARGE SCALE GENOMIC DNA]</scope>
    <source>
        <strain evidence="3">Snail1</strain>
        <tissue evidence="3">Muscle</tissue>
    </source>
</reference>
<dbReference type="GO" id="GO:0005829">
    <property type="term" value="C:cytosol"/>
    <property type="evidence" value="ECO:0007669"/>
    <property type="project" value="TreeGrafter"/>
</dbReference>
<feature type="region of interest" description="Disordered" evidence="2">
    <location>
        <begin position="231"/>
        <end position="253"/>
    </location>
</feature>
<dbReference type="GO" id="GO:0051721">
    <property type="term" value="F:protein phosphatase 2A binding"/>
    <property type="evidence" value="ECO:0007669"/>
    <property type="project" value="TreeGrafter"/>
</dbReference>
<dbReference type="FunFam" id="1.25.40.540:FF:000003">
    <property type="entry name" value="Immunoglobulin (CD79A)-binding protein 1"/>
    <property type="match status" value="1"/>
</dbReference>
<evidence type="ECO:0000313" key="3">
    <source>
        <dbReference type="EMBL" id="KAK7092687.1"/>
    </source>
</evidence>
<dbReference type="Proteomes" id="UP001374579">
    <property type="component" value="Unassembled WGS sequence"/>
</dbReference>
<comment type="similarity">
    <text evidence="1">Belongs to the IGBP1/TAP42 family.</text>
</comment>
<dbReference type="InterPro" id="IPR038511">
    <property type="entry name" value="TAP42/TAP46-like_sf"/>
</dbReference>
<dbReference type="GO" id="GO:0009966">
    <property type="term" value="P:regulation of signal transduction"/>
    <property type="evidence" value="ECO:0007669"/>
    <property type="project" value="InterPro"/>
</dbReference>
<feature type="compositionally biased region" description="Basic and acidic residues" evidence="2">
    <location>
        <begin position="312"/>
        <end position="331"/>
    </location>
</feature>
<keyword evidence="4" id="KW-1185">Reference proteome</keyword>
<comment type="caution">
    <text evidence="3">The sequence shown here is derived from an EMBL/GenBank/DDBJ whole genome shotgun (WGS) entry which is preliminary data.</text>
</comment>
<accession>A0AAN9G2T2</accession>
<evidence type="ECO:0000256" key="2">
    <source>
        <dbReference type="SAM" id="MobiDB-lite"/>
    </source>
</evidence>
<evidence type="ECO:0008006" key="5">
    <source>
        <dbReference type="Google" id="ProtNLM"/>
    </source>
</evidence>
<dbReference type="AlphaFoldDB" id="A0AAN9G2T2"/>